<dbReference type="KEGG" id="mpur:MARPU_12490"/>
<dbReference type="AlphaFoldDB" id="W0E8M0"/>
<evidence type="ECO:0000313" key="1">
    <source>
        <dbReference type="EMBL" id="AHF05584.1"/>
    </source>
</evidence>
<dbReference type="EMBL" id="CP007031">
    <property type="protein sequence ID" value="AHF05584.1"/>
    <property type="molecule type" value="Genomic_DNA"/>
</dbReference>
<accession>W0E8M0</accession>
<evidence type="ECO:0000313" key="2">
    <source>
        <dbReference type="Proteomes" id="UP000005275"/>
    </source>
</evidence>
<sequence>MFTMWTKAIETARQQHDIGAALERLESALAKSLWDFAITTIDGIQRAEIGHLVIVATVAEDAIPCARAETASPYQVVWPALMRDLLIVPLLIWCWRSGRALCRTRLVLDRRPIPGVRAPSCHRVDP</sequence>
<keyword evidence="2" id="KW-1185">Reference proteome</keyword>
<protein>
    <submittedName>
        <fullName evidence="1">Uncharacterized protein</fullName>
    </submittedName>
</protein>
<dbReference type="HOGENOM" id="CLU_1978872_0_0_6"/>
<organism evidence="1 2">
    <name type="scientific">Marichromatium purpuratum 984</name>
    <dbReference type="NCBI Taxonomy" id="765910"/>
    <lineage>
        <taxon>Bacteria</taxon>
        <taxon>Pseudomonadati</taxon>
        <taxon>Pseudomonadota</taxon>
        <taxon>Gammaproteobacteria</taxon>
        <taxon>Chromatiales</taxon>
        <taxon>Chromatiaceae</taxon>
        <taxon>Marichromatium</taxon>
    </lineage>
</organism>
<gene>
    <name evidence="1" type="ORF">MARPU_12490</name>
</gene>
<proteinExistence type="predicted"/>
<dbReference type="Proteomes" id="UP000005275">
    <property type="component" value="Chromosome"/>
</dbReference>
<name>W0E8M0_MARPU</name>
<reference evidence="1 2" key="1">
    <citation type="submission" date="2013-12" db="EMBL/GenBank/DDBJ databases">
        <authorList>
            <consortium name="DOE Joint Genome Institute"/>
            <person name="Bryant D.A."/>
            <person name="Huntemann M."/>
            <person name="Han J."/>
            <person name="Chen A."/>
            <person name="Kyrpides N."/>
            <person name="Mavromatis K."/>
            <person name="Markowitz V."/>
            <person name="Palaniappan K."/>
            <person name="Ivanova N."/>
            <person name="Schaumberg A."/>
            <person name="Pati A."/>
            <person name="Liolios K."/>
            <person name="Nordberg H.P."/>
            <person name="Cantor M.N."/>
            <person name="Hua S.X."/>
            <person name="Woyke T."/>
        </authorList>
    </citation>
    <scope>NUCLEOTIDE SEQUENCE [LARGE SCALE GENOMIC DNA]</scope>
    <source>
        <strain evidence="1 2">984</strain>
    </source>
</reference>